<keyword evidence="4 10" id="KW-0812">Transmembrane</keyword>
<keyword evidence="3 10" id="KW-0813">Transport</keyword>
<dbReference type="STRING" id="1817824.A2751_04005"/>
<feature type="transmembrane region" description="Helical" evidence="10">
    <location>
        <begin position="367"/>
        <end position="387"/>
    </location>
</feature>
<feature type="transmembrane region" description="Helical" evidence="10">
    <location>
        <begin position="393"/>
        <end position="412"/>
    </location>
</feature>
<keyword evidence="7 10" id="KW-0811">Translocation</keyword>
<feature type="transmembrane region" description="Helical" evidence="10">
    <location>
        <begin position="208"/>
        <end position="229"/>
    </location>
</feature>
<dbReference type="GO" id="GO:0006605">
    <property type="term" value="P:protein targeting"/>
    <property type="evidence" value="ECO:0007669"/>
    <property type="project" value="UniProtKB-UniRule"/>
</dbReference>
<evidence type="ECO:0000256" key="9">
    <source>
        <dbReference type="ARBA" id="ARBA00039733"/>
    </source>
</evidence>
<comment type="caution">
    <text evidence="14">The sequence shown here is derived from an EMBL/GenBank/DDBJ whole genome shotgun (WGS) entry which is preliminary data.</text>
</comment>
<evidence type="ECO:0000256" key="10">
    <source>
        <dbReference type="HAMAP-Rule" id="MF_01465"/>
    </source>
</evidence>
<comment type="caution">
    <text evidence="10">Lacks conserved residue(s) required for the propagation of feature annotation.</text>
</comment>
<feature type="transmembrane region" description="Helical" evidence="10">
    <location>
        <begin position="75"/>
        <end position="96"/>
    </location>
</feature>
<dbReference type="GO" id="GO:0005886">
    <property type="term" value="C:plasma membrane"/>
    <property type="evidence" value="ECO:0007669"/>
    <property type="project" value="UniProtKB-SubCell"/>
</dbReference>
<dbReference type="InterPro" id="IPR002208">
    <property type="entry name" value="SecY/SEC61-alpha"/>
</dbReference>
<evidence type="ECO:0000256" key="6">
    <source>
        <dbReference type="ARBA" id="ARBA00022989"/>
    </source>
</evidence>
<dbReference type="PROSITE" id="PS00756">
    <property type="entry name" value="SECY_2"/>
    <property type="match status" value="1"/>
</dbReference>
<reference evidence="14 15" key="1">
    <citation type="journal article" date="2016" name="Nat. Commun.">
        <title>Thousands of microbial genomes shed light on interconnected biogeochemical processes in an aquifer system.</title>
        <authorList>
            <person name="Anantharaman K."/>
            <person name="Brown C.T."/>
            <person name="Hug L.A."/>
            <person name="Sharon I."/>
            <person name="Castelle C.J."/>
            <person name="Probst A.J."/>
            <person name="Thomas B.C."/>
            <person name="Singh A."/>
            <person name="Wilkins M.J."/>
            <person name="Karaoz U."/>
            <person name="Brodie E.L."/>
            <person name="Williams K.H."/>
            <person name="Hubbard S.S."/>
            <person name="Banfield J.F."/>
        </authorList>
    </citation>
    <scope>NUCLEOTIDE SEQUENCE [LARGE SCALE GENOMIC DNA]</scope>
</reference>
<evidence type="ECO:0000256" key="2">
    <source>
        <dbReference type="ARBA" id="ARBA00005751"/>
    </source>
</evidence>
<accession>A0A1F5NKQ4</accession>
<protein>
    <recommendedName>
        <fullName evidence="9 10">Protein translocase subunit SecY</fullName>
    </recommendedName>
</protein>
<dbReference type="InterPro" id="IPR023201">
    <property type="entry name" value="SecY_dom_sf"/>
</dbReference>
<dbReference type="Gene3D" id="1.10.3370.10">
    <property type="entry name" value="SecY subunit domain"/>
    <property type="match status" value="1"/>
</dbReference>
<dbReference type="FunFam" id="1.10.3370.10:FF:000001">
    <property type="entry name" value="Preprotein translocase subunit SecY"/>
    <property type="match status" value="1"/>
</dbReference>
<keyword evidence="10" id="KW-1003">Cell membrane</keyword>
<evidence type="ECO:0000256" key="3">
    <source>
        <dbReference type="ARBA" id="ARBA00022448"/>
    </source>
</evidence>
<keyword evidence="5 10" id="KW-0653">Protein transport</keyword>
<dbReference type="InterPro" id="IPR030659">
    <property type="entry name" value="SecY_CS"/>
</dbReference>
<dbReference type="HAMAP" id="MF_01465">
    <property type="entry name" value="SecY"/>
    <property type="match status" value="1"/>
</dbReference>
<evidence type="ECO:0000256" key="7">
    <source>
        <dbReference type="ARBA" id="ARBA00023010"/>
    </source>
</evidence>
<evidence type="ECO:0000256" key="8">
    <source>
        <dbReference type="ARBA" id="ARBA00023136"/>
    </source>
</evidence>
<feature type="transmembrane region" description="Helical" evidence="10">
    <location>
        <begin position="180"/>
        <end position="202"/>
    </location>
</feature>
<evidence type="ECO:0000256" key="1">
    <source>
        <dbReference type="ARBA" id="ARBA00004141"/>
    </source>
</evidence>
<dbReference type="InterPro" id="IPR026593">
    <property type="entry name" value="SecY"/>
</dbReference>
<dbReference type="EMBL" id="MFEK01000014">
    <property type="protein sequence ID" value="OGE78286.1"/>
    <property type="molecule type" value="Genomic_DNA"/>
</dbReference>
<evidence type="ECO:0000256" key="13">
    <source>
        <dbReference type="RuleBase" id="RU004349"/>
    </source>
</evidence>
<dbReference type="AlphaFoldDB" id="A0A1F5NKQ4"/>
<proteinExistence type="inferred from homology"/>
<dbReference type="GO" id="GO:0043952">
    <property type="term" value="P:protein transport by the Sec complex"/>
    <property type="evidence" value="ECO:0007669"/>
    <property type="project" value="UniProtKB-UniRule"/>
</dbReference>
<feature type="transmembrane region" description="Helical" evidence="10">
    <location>
        <begin position="266"/>
        <end position="289"/>
    </location>
</feature>
<dbReference type="GO" id="GO:0065002">
    <property type="term" value="P:intracellular protein transmembrane transport"/>
    <property type="evidence" value="ECO:0007669"/>
    <property type="project" value="UniProtKB-UniRule"/>
</dbReference>
<organism evidence="14 15">
    <name type="scientific">Candidatus Doudnabacteria bacterium RIFCSPHIGHO2_01_FULL_46_14</name>
    <dbReference type="NCBI Taxonomy" id="1817824"/>
    <lineage>
        <taxon>Bacteria</taxon>
        <taxon>Candidatus Doudnaibacteriota</taxon>
    </lineage>
</organism>
<comment type="function">
    <text evidence="10 11">The central subunit of the protein translocation channel SecYEG. Consists of two halves formed by TMs 1-5 and 6-10. These two domains form a lateral gate at the front which open onto the bilayer between TMs 2 and 7, and are clamped together by SecE at the back. The channel is closed by both a pore ring composed of hydrophobic SecY resides and a short helix (helix 2A) on the extracellular side of the membrane which forms a plug. The plug probably moves laterally to allow the channel to open. The ring and the pore may move independently.</text>
</comment>
<comment type="subunit">
    <text evidence="10">Component of the Sec protein translocase complex. Heterotrimer consisting of SecY, SecE and SecG subunits. The heterotrimers can form oligomers, although 1 heterotrimer is thought to be able to translocate proteins. Interacts with the ribosome. Interacts with SecDF, and other proteins may be involved. Interacts with SecA.</text>
</comment>
<evidence type="ECO:0000256" key="5">
    <source>
        <dbReference type="ARBA" id="ARBA00022927"/>
    </source>
</evidence>
<dbReference type="Pfam" id="PF00344">
    <property type="entry name" value="SecY"/>
    <property type="match status" value="1"/>
</dbReference>
<name>A0A1F5NKQ4_9BACT</name>
<sequence length="427" mass="46050">MIKKFFQIWRLADLRKKILMVLFLLAATRVLAAIPIPGVNAGALQQFFAQNQLFGLLDIFSGGGLSNFSIAMLGVGPYITASIIMQLLAIIVPSLAELQKEGEQGRAKVNQYTRYLAVPLAILQGFGTISLIARGAGGGPRVLGLLTPIDWAVILVSITAGTMILMWIGELITEYGIGNGLSLIIFAGIVAQVPTFISQTALTFNPSLLPTIIGFVLISAVVILAVVVMTEATRNIPISYAKRVRGNKLYGGVDTHLPIRLNTAGVIPIIFAISVLLFPGVIANFLVNAKTPAIADFAQKITALFQNQTFYGIAYFVLVIAFTYFYTAVIFNPQDISENIQKQGGFIPGLRPGQQTAAFLYRVLNRITLAGAIFLGLIAVLPFLMQVVTKSQALTLGGTSLLIVVAVVIETVKQIESQLVMRDYEGF</sequence>
<dbReference type="Proteomes" id="UP000176864">
    <property type="component" value="Unassembled WGS sequence"/>
</dbReference>
<keyword evidence="8 10" id="KW-0472">Membrane</keyword>
<comment type="similarity">
    <text evidence="2 10 13">Belongs to the SecY/SEC61-alpha family.</text>
</comment>
<dbReference type="PRINTS" id="PR00303">
    <property type="entry name" value="SECYTRNLCASE"/>
</dbReference>
<evidence type="ECO:0000313" key="14">
    <source>
        <dbReference type="EMBL" id="OGE78286.1"/>
    </source>
</evidence>
<feature type="transmembrane region" description="Helical" evidence="10">
    <location>
        <begin position="116"/>
        <end position="137"/>
    </location>
</feature>
<evidence type="ECO:0000256" key="4">
    <source>
        <dbReference type="ARBA" id="ARBA00022692"/>
    </source>
</evidence>
<evidence type="ECO:0000313" key="15">
    <source>
        <dbReference type="Proteomes" id="UP000176864"/>
    </source>
</evidence>
<dbReference type="NCBIfam" id="TIGR00967">
    <property type="entry name" value="3a0501s007"/>
    <property type="match status" value="1"/>
</dbReference>
<dbReference type="PANTHER" id="PTHR10906">
    <property type="entry name" value="SECY/SEC61-ALPHA FAMILY MEMBER"/>
    <property type="match status" value="1"/>
</dbReference>
<evidence type="ECO:0000256" key="12">
    <source>
        <dbReference type="RuleBase" id="RU003484"/>
    </source>
</evidence>
<dbReference type="PIRSF" id="PIRSF004557">
    <property type="entry name" value="SecY"/>
    <property type="match status" value="1"/>
</dbReference>
<feature type="transmembrane region" description="Helical" evidence="10">
    <location>
        <begin position="309"/>
        <end position="331"/>
    </location>
</feature>
<dbReference type="PROSITE" id="PS00755">
    <property type="entry name" value="SECY_1"/>
    <property type="match status" value="1"/>
</dbReference>
<gene>
    <name evidence="10" type="primary">secY</name>
    <name evidence="14" type="ORF">A2751_04005</name>
</gene>
<comment type="subcellular location">
    <subcellularLocation>
        <location evidence="10">Cell membrane</location>
        <topology evidence="10">Multi-pass membrane protein</topology>
    </subcellularLocation>
    <subcellularLocation>
        <location evidence="1 12">Membrane</location>
        <topology evidence="1 12">Multi-pass membrane protein</topology>
    </subcellularLocation>
</comment>
<dbReference type="SUPFAM" id="SSF103491">
    <property type="entry name" value="Preprotein translocase SecY subunit"/>
    <property type="match status" value="1"/>
</dbReference>
<feature type="transmembrane region" description="Helical" evidence="10">
    <location>
        <begin position="149"/>
        <end position="168"/>
    </location>
</feature>
<evidence type="ECO:0000256" key="11">
    <source>
        <dbReference type="RuleBase" id="RU000537"/>
    </source>
</evidence>
<keyword evidence="6 10" id="KW-1133">Transmembrane helix</keyword>